<dbReference type="InterPro" id="IPR003594">
    <property type="entry name" value="HATPase_dom"/>
</dbReference>
<dbReference type="Pfam" id="PF08448">
    <property type="entry name" value="PAS_4"/>
    <property type="match status" value="2"/>
</dbReference>
<keyword evidence="13" id="KW-1185">Reference proteome</keyword>
<evidence type="ECO:0000313" key="12">
    <source>
        <dbReference type="EMBL" id="MFA9460655.1"/>
    </source>
</evidence>
<dbReference type="PRINTS" id="PR00344">
    <property type="entry name" value="BCTRLSENSOR"/>
</dbReference>
<dbReference type="SMART" id="SM00086">
    <property type="entry name" value="PAC"/>
    <property type="match status" value="3"/>
</dbReference>
<dbReference type="CDD" id="cd00130">
    <property type="entry name" value="PAS"/>
    <property type="match status" value="2"/>
</dbReference>
<dbReference type="Pfam" id="PF13188">
    <property type="entry name" value="PAS_8"/>
    <property type="match status" value="1"/>
</dbReference>
<dbReference type="SMART" id="SM00388">
    <property type="entry name" value="HisKA"/>
    <property type="match status" value="1"/>
</dbReference>
<dbReference type="InterPro" id="IPR036097">
    <property type="entry name" value="HisK_dim/P_sf"/>
</dbReference>
<keyword evidence="6" id="KW-0418">Kinase</keyword>
<dbReference type="Pfam" id="PF13426">
    <property type="entry name" value="PAS_9"/>
    <property type="match status" value="1"/>
</dbReference>
<dbReference type="InterPro" id="IPR013656">
    <property type="entry name" value="PAS_4"/>
</dbReference>
<evidence type="ECO:0000256" key="6">
    <source>
        <dbReference type="ARBA" id="ARBA00022777"/>
    </source>
</evidence>
<dbReference type="InterPro" id="IPR005467">
    <property type="entry name" value="His_kinase_dom"/>
</dbReference>
<dbReference type="InterPro" id="IPR001610">
    <property type="entry name" value="PAC"/>
</dbReference>
<evidence type="ECO:0000313" key="13">
    <source>
        <dbReference type="Proteomes" id="UP001575181"/>
    </source>
</evidence>
<name>A0ABV4TX39_9GAMM</name>
<dbReference type="Gene3D" id="3.30.565.10">
    <property type="entry name" value="Histidine kinase-like ATPase, C-terminal domain"/>
    <property type="match status" value="1"/>
</dbReference>
<dbReference type="Pfam" id="PF00512">
    <property type="entry name" value="HisKA"/>
    <property type="match status" value="1"/>
</dbReference>
<keyword evidence="7" id="KW-0067">ATP-binding</keyword>
<dbReference type="SMART" id="SM00091">
    <property type="entry name" value="PAS"/>
    <property type="match status" value="4"/>
</dbReference>
<dbReference type="SUPFAM" id="SSF55785">
    <property type="entry name" value="PYP-like sensor domain (PAS domain)"/>
    <property type="match status" value="4"/>
</dbReference>
<evidence type="ECO:0000256" key="1">
    <source>
        <dbReference type="ARBA" id="ARBA00000085"/>
    </source>
</evidence>
<dbReference type="RefSeq" id="WP_373655436.1">
    <property type="nucleotide sequence ID" value="NZ_JBGUAW010000004.1"/>
</dbReference>
<dbReference type="InterPro" id="IPR036890">
    <property type="entry name" value="HATPase_C_sf"/>
</dbReference>
<keyword evidence="5" id="KW-0547">Nucleotide-binding</keyword>
<dbReference type="Gene3D" id="1.10.287.130">
    <property type="match status" value="1"/>
</dbReference>
<evidence type="ECO:0000256" key="3">
    <source>
        <dbReference type="ARBA" id="ARBA00022553"/>
    </source>
</evidence>
<dbReference type="SMART" id="SM00387">
    <property type="entry name" value="HATPase_c"/>
    <property type="match status" value="1"/>
</dbReference>
<dbReference type="InterPro" id="IPR004358">
    <property type="entry name" value="Sig_transdc_His_kin-like_C"/>
</dbReference>
<protein>
    <recommendedName>
        <fullName evidence="2">histidine kinase</fullName>
        <ecNumber evidence="2">2.7.13.3</ecNumber>
    </recommendedName>
</protein>
<proteinExistence type="predicted"/>
<keyword evidence="4" id="KW-0808">Transferase</keyword>
<dbReference type="Pfam" id="PF02518">
    <property type="entry name" value="HATPase_c"/>
    <property type="match status" value="1"/>
</dbReference>
<evidence type="ECO:0000256" key="7">
    <source>
        <dbReference type="ARBA" id="ARBA00022840"/>
    </source>
</evidence>
<feature type="domain" description="PAC" evidence="11">
    <location>
        <begin position="207"/>
        <end position="259"/>
    </location>
</feature>
<evidence type="ECO:0000256" key="5">
    <source>
        <dbReference type="ARBA" id="ARBA00022741"/>
    </source>
</evidence>
<gene>
    <name evidence="12" type="ORF">ACERLL_07435</name>
</gene>
<dbReference type="PROSITE" id="PS50112">
    <property type="entry name" value="PAS"/>
    <property type="match status" value="1"/>
</dbReference>
<evidence type="ECO:0000256" key="8">
    <source>
        <dbReference type="ARBA" id="ARBA00023012"/>
    </source>
</evidence>
<dbReference type="PANTHER" id="PTHR43065">
    <property type="entry name" value="SENSOR HISTIDINE KINASE"/>
    <property type="match status" value="1"/>
</dbReference>
<comment type="caution">
    <text evidence="12">The sequence shown here is derived from an EMBL/GenBank/DDBJ whole genome shotgun (WGS) entry which is preliminary data.</text>
</comment>
<dbReference type="InterPro" id="IPR000014">
    <property type="entry name" value="PAS"/>
</dbReference>
<dbReference type="EC" id="2.7.13.3" evidence="2"/>
<evidence type="ECO:0000259" key="11">
    <source>
        <dbReference type="PROSITE" id="PS50113"/>
    </source>
</evidence>
<evidence type="ECO:0000259" key="10">
    <source>
        <dbReference type="PROSITE" id="PS50112"/>
    </source>
</evidence>
<reference evidence="12 13" key="1">
    <citation type="submission" date="2024-08" db="EMBL/GenBank/DDBJ databases">
        <title>Whole-genome sequencing of halo(alkali)philic microorganisms from hypersaline lakes.</title>
        <authorList>
            <person name="Sorokin D.Y."/>
            <person name="Merkel A.Y."/>
            <person name="Messina E."/>
            <person name="Yakimov M."/>
        </authorList>
    </citation>
    <scope>NUCLEOTIDE SEQUENCE [LARGE SCALE GENOMIC DNA]</scope>
    <source>
        <strain evidence="12 13">Cl-TMA</strain>
    </source>
</reference>
<dbReference type="InterPro" id="IPR035965">
    <property type="entry name" value="PAS-like_dom_sf"/>
</dbReference>
<dbReference type="PANTHER" id="PTHR43065:SF10">
    <property type="entry name" value="PEROXIDE STRESS-ACTIVATED HISTIDINE KINASE MAK3"/>
    <property type="match status" value="1"/>
</dbReference>
<keyword evidence="8" id="KW-0902">Two-component regulatory system</keyword>
<dbReference type="PROSITE" id="PS50109">
    <property type="entry name" value="HIS_KIN"/>
    <property type="match status" value="1"/>
</dbReference>
<dbReference type="Proteomes" id="UP001575181">
    <property type="component" value="Unassembled WGS sequence"/>
</dbReference>
<evidence type="ECO:0000256" key="4">
    <source>
        <dbReference type="ARBA" id="ARBA00022679"/>
    </source>
</evidence>
<dbReference type="EMBL" id="JBGUAW010000004">
    <property type="protein sequence ID" value="MFA9460655.1"/>
    <property type="molecule type" value="Genomic_DNA"/>
</dbReference>
<dbReference type="PROSITE" id="PS50113">
    <property type="entry name" value="PAC"/>
    <property type="match status" value="3"/>
</dbReference>
<keyword evidence="3" id="KW-0597">Phosphoprotein</keyword>
<comment type="catalytic activity">
    <reaction evidence="1">
        <text>ATP + protein L-histidine = ADP + protein N-phospho-L-histidine.</text>
        <dbReference type="EC" id="2.7.13.3"/>
    </reaction>
</comment>
<sequence>MHMDSETDAQPRGEESGLFEQLFNRSPLPQLLMEPEQGGILRASPAACRLLGTPKSRVEGSLAGDLFPDAADRVADFLERAVRDTNASQRIRTGAYPPTPGVLELRGTVLHAAGQLHIHTALLDASREEELTRVLGFQESLMEHFPDAAFLKDHHGVYESCNQRFLEGLGKDIHEVVGARDHDLLPAHIADRCTATDREVLTEQRPRKTERWVRNTDGEWSLLELLKLPYRDTDGRLRGVIGLGRDITDHRHTEQRLQNSEHMLQEILGASPEGFWMGDFETLETVEVNSAFCRMLGRSREELLGARPDAWLDPEDREAFWEKANQRREHSTRHYEVRFLASDGHKVPVVANVSTYSDPDGRPAYSVAFITDVSRLRHTEKSLKRLADILEAFPGPVGICDADLNLLYHNHYAQEMLAPRDAGAASAESFFAEHSLREVLEEEALPTARREGLWTGQTVLLDKEGREIPFLLTLVAHFTREGSVERFSAIGVDISAQKEAEERERQYLEQLNRVSRLISMGELISILSHQLNQPLTSLNNYAAAGSQLLSNQGAMPSQLGEILEGVENEAQKASEILTQIRNFLKGQGPELQPLDLNRLILEIIPFICTGCTGTVPSILPELEEDLPRVEVDRVQIQEAIFNLARNGMESCMEQNPDSPGPLILTTRREGEYVEVTITDHGTGLPAGLELDALAPFFTTKEKGLGLGLWITRSIIQAHGGRLTARNNAEAEGATFQILLPVTEEPPSEESRE</sequence>
<evidence type="ECO:0000259" key="9">
    <source>
        <dbReference type="PROSITE" id="PS50109"/>
    </source>
</evidence>
<dbReference type="InterPro" id="IPR000700">
    <property type="entry name" value="PAS-assoc_C"/>
</dbReference>
<evidence type="ECO:0000256" key="2">
    <source>
        <dbReference type="ARBA" id="ARBA00012438"/>
    </source>
</evidence>
<feature type="domain" description="PAC" evidence="11">
    <location>
        <begin position="333"/>
        <end position="385"/>
    </location>
</feature>
<accession>A0ABV4TX39</accession>
<dbReference type="NCBIfam" id="TIGR00229">
    <property type="entry name" value="sensory_box"/>
    <property type="match status" value="3"/>
</dbReference>
<feature type="domain" description="Histidine kinase" evidence="9">
    <location>
        <begin position="526"/>
        <end position="743"/>
    </location>
</feature>
<dbReference type="CDD" id="cd00082">
    <property type="entry name" value="HisKA"/>
    <property type="match status" value="1"/>
</dbReference>
<dbReference type="InterPro" id="IPR003661">
    <property type="entry name" value="HisK_dim/P_dom"/>
</dbReference>
<organism evidence="12 13">
    <name type="scientific">Thiohalorhabdus methylotrophus</name>
    <dbReference type="NCBI Taxonomy" id="3242694"/>
    <lineage>
        <taxon>Bacteria</taxon>
        <taxon>Pseudomonadati</taxon>
        <taxon>Pseudomonadota</taxon>
        <taxon>Gammaproteobacteria</taxon>
        <taxon>Thiohalorhabdales</taxon>
        <taxon>Thiohalorhabdaceae</taxon>
        <taxon>Thiohalorhabdus</taxon>
    </lineage>
</organism>
<feature type="domain" description="PAC" evidence="11">
    <location>
        <begin position="454"/>
        <end position="506"/>
    </location>
</feature>
<dbReference type="SUPFAM" id="SSF47384">
    <property type="entry name" value="Homodimeric domain of signal transducing histidine kinase"/>
    <property type="match status" value="1"/>
</dbReference>
<feature type="domain" description="PAS" evidence="10">
    <location>
        <begin position="260"/>
        <end position="331"/>
    </location>
</feature>
<dbReference type="SUPFAM" id="SSF55874">
    <property type="entry name" value="ATPase domain of HSP90 chaperone/DNA topoisomerase II/histidine kinase"/>
    <property type="match status" value="1"/>
</dbReference>
<dbReference type="Gene3D" id="3.30.450.20">
    <property type="entry name" value="PAS domain"/>
    <property type="match status" value="4"/>
</dbReference>